<organism evidence="1">
    <name type="scientific">uncultured Rubrobacteraceae bacterium</name>
    <dbReference type="NCBI Taxonomy" id="349277"/>
    <lineage>
        <taxon>Bacteria</taxon>
        <taxon>Bacillati</taxon>
        <taxon>Actinomycetota</taxon>
        <taxon>Rubrobacteria</taxon>
        <taxon>Rubrobacterales</taxon>
        <taxon>Rubrobacteraceae</taxon>
        <taxon>environmental samples</taxon>
    </lineage>
</organism>
<dbReference type="GO" id="GO:0046917">
    <property type="term" value="F:triphosphoribosyl-dephospho-CoA synthase activity"/>
    <property type="evidence" value="ECO:0007669"/>
    <property type="project" value="InterPro"/>
</dbReference>
<dbReference type="InterPro" id="IPR002736">
    <property type="entry name" value="CitG"/>
</dbReference>
<dbReference type="GO" id="GO:0005524">
    <property type="term" value="F:ATP binding"/>
    <property type="evidence" value="ECO:0007669"/>
    <property type="project" value="InterPro"/>
</dbReference>
<dbReference type="Gene3D" id="1.10.4200.10">
    <property type="entry name" value="Triphosphoribosyl-dephospho-CoA protein"/>
    <property type="match status" value="1"/>
</dbReference>
<dbReference type="Pfam" id="PF01874">
    <property type="entry name" value="CitG"/>
    <property type="match status" value="1"/>
</dbReference>
<dbReference type="AlphaFoldDB" id="A0A6J4Q0M2"/>
<name>A0A6J4Q0M2_9ACTN</name>
<protein>
    <submittedName>
        <fullName evidence="1">Uncharacterized protein</fullName>
    </submittedName>
</protein>
<sequence>MEESTPGPRISSAEVASAAASALFLGYSAPMPGTGSRYLDGIVAHEARLLGVPALAASISGAAERPIGGTVLEAVLGSLSVAGHADLRVAGYLTPLARAALLGERLGKVLAGLSHDDIRPFARALEASGSGGYGEPRARTYPSGRRAGTLAGALDFAAGAGRDATLRDAMRFAAAGDPGDPMAREYAKNFEVTNGLARPALSNALTRVEATRPALVQAYLEVLAEVPDLDAARRAGIGEAEEVSRMANGVLKAGGVYSRRGLQAITNLDGLLRSDPRLEPSATEPPVVAAAFLLALEHGPGYLGGRVRPASRR</sequence>
<reference evidence="1" key="1">
    <citation type="submission" date="2020-02" db="EMBL/GenBank/DDBJ databases">
        <authorList>
            <person name="Meier V. D."/>
        </authorList>
    </citation>
    <scope>NUCLEOTIDE SEQUENCE</scope>
    <source>
        <strain evidence="1">AVDCRST_MAG80</strain>
    </source>
</reference>
<accession>A0A6J4Q0M2</accession>
<dbReference type="EMBL" id="CADCVC010000048">
    <property type="protein sequence ID" value="CAA9430886.1"/>
    <property type="molecule type" value="Genomic_DNA"/>
</dbReference>
<proteinExistence type="predicted"/>
<gene>
    <name evidence="1" type="ORF">AVDCRST_MAG80-565</name>
</gene>
<evidence type="ECO:0000313" key="1">
    <source>
        <dbReference type="EMBL" id="CAA9430886.1"/>
    </source>
</evidence>